<evidence type="ECO:0000259" key="7">
    <source>
        <dbReference type="Pfam" id="PF00675"/>
    </source>
</evidence>
<dbReference type="GO" id="GO:0008237">
    <property type="term" value="F:metallopeptidase activity"/>
    <property type="evidence" value="ECO:0007669"/>
    <property type="project" value="UniProtKB-KW"/>
</dbReference>
<dbReference type="Pfam" id="PF00675">
    <property type="entry name" value="Peptidase_M16"/>
    <property type="match status" value="1"/>
</dbReference>
<proteinExistence type="inferred from homology"/>
<feature type="domain" description="Peptidase M16 C-terminal" evidence="8">
    <location>
        <begin position="711"/>
        <end position="873"/>
    </location>
</feature>
<feature type="domain" description="Peptidase M16 N-terminal" evidence="7">
    <location>
        <begin position="58"/>
        <end position="177"/>
    </location>
</feature>
<evidence type="ECO:0000256" key="1">
    <source>
        <dbReference type="ARBA" id="ARBA00007261"/>
    </source>
</evidence>
<dbReference type="GO" id="GO:0046872">
    <property type="term" value="F:metal ion binding"/>
    <property type="evidence" value="ECO:0007669"/>
    <property type="project" value="InterPro"/>
</dbReference>
<organism evidence="9 10">
    <name type="scientific">Rugamonas rivuli</name>
    <dbReference type="NCBI Taxonomy" id="2743358"/>
    <lineage>
        <taxon>Bacteria</taxon>
        <taxon>Pseudomonadati</taxon>
        <taxon>Pseudomonadota</taxon>
        <taxon>Betaproteobacteria</taxon>
        <taxon>Burkholderiales</taxon>
        <taxon>Oxalobacteraceae</taxon>
        <taxon>Telluria group</taxon>
        <taxon>Rugamonas</taxon>
    </lineage>
</organism>
<dbReference type="PANTHER" id="PTHR43690:SF34">
    <property type="entry name" value="ZINC PROTEASE PQQL-LIKE"/>
    <property type="match status" value="1"/>
</dbReference>
<evidence type="ECO:0000256" key="3">
    <source>
        <dbReference type="ARBA" id="ARBA00022801"/>
    </source>
</evidence>
<dbReference type="Pfam" id="PF05193">
    <property type="entry name" value="Peptidase_M16_C"/>
    <property type="match status" value="2"/>
</dbReference>
<evidence type="ECO:0000256" key="2">
    <source>
        <dbReference type="ARBA" id="ARBA00022670"/>
    </source>
</evidence>
<sequence>MGMKLMTMRSATAAVLLACTLIAQAADQPPLNLSDQIPIGPQVKVGTLPNGLTYYVQKNGRPEKKLELRLVVKAGSILEDEDQLGLAHFTEHMAFNGSTHFKRNELVSYLQTIGVKFGADLNAYTTFNETVYVLPIPTEKREVVEQGFQVLEDWAHGLSFNDADIDSERGIVLEELRLGKGVDDRMNKVVLPKVLNGSRYAQRLPIGKEDILKNFKYDAIKRFYRDWYRPDLMAVVVVGDIEPADAEQLIMQHFGKLKNPQNERPREYARIPERAEPEGVVFTDKEIGTNSVFIRYPIQSWQPGTTIADYRQKMIENIYGFILGQRMHELTQQANPPFLQGFSGMSGVMRGYRSFVAGAVLGKGGVTPAINALVQEDQRARQYGVTESELERAKKGLLRNFERMYNERDKSDSSGYAAEYIRNFLDKESIPGIAAEYRYANELIPGIALSEVNAAARAAIPDSQNKLVVYSGTAAADALTPKADELLAVASAAEKISVSAREEKVYASQLMAVPPKAGSIVSQTVNAKLGFTELVLSNGVKVVLKPTDFNNDQVIVTGLRFGGWSLLGDQDLFSARYASNIVHQMGVQNYTPSDLVKVLAGKTAGASASVSSLNEMASGVSGKGDVETMLQLLYLNMTQPRKDPAIYSAYVDRQRELAKNNLARPESILGDTITATLYNNNPRVQRAPKPADFDQLGMDRAVDLYSSRMSSAKGFTFFMAGSFDVEKVKPLIATYLASLPVGDIPVAFKDEGVRPVRGVVKKEVHAGSEPKSTISLSFTGETQFSAQERMRLQALIEVLNIKLIEVLREKMGAMYSGGIRGGIERIPYQHYAVTATLPCAPENVDKVLAATFAEIDKIKERGALDADLEKVKATWLKNYRNGLRENGYWMAVMMNAFVNQSDPAEVLTYESRVTALTAAELKETARRYFDMNNYVQVVLYPAK</sequence>
<keyword evidence="10" id="KW-1185">Reference proteome</keyword>
<dbReference type="AlphaFoldDB" id="A0A843SBR4"/>
<reference evidence="9 10" key="1">
    <citation type="submission" date="2019-10" db="EMBL/GenBank/DDBJ databases">
        <title>Two novel species isolated from a subtropical stream in China.</title>
        <authorList>
            <person name="Lu H."/>
        </authorList>
    </citation>
    <scope>NUCLEOTIDE SEQUENCE [LARGE SCALE GENOMIC DNA]</scope>
    <source>
        <strain evidence="9 10">FT103W</strain>
    </source>
</reference>
<name>A0A843SBR4_9BURK</name>
<keyword evidence="3" id="KW-0378">Hydrolase</keyword>
<dbReference type="InterPro" id="IPR011765">
    <property type="entry name" value="Pept_M16_N"/>
</dbReference>
<evidence type="ECO:0000313" key="10">
    <source>
        <dbReference type="Proteomes" id="UP000444318"/>
    </source>
</evidence>
<evidence type="ECO:0000313" key="9">
    <source>
        <dbReference type="EMBL" id="MQA19544.1"/>
    </source>
</evidence>
<evidence type="ECO:0000256" key="4">
    <source>
        <dbReference type="ARBA" id="ARBA00022833"/>
    </source>
</evidence>
<feature type="chain" id="PRO_5032859476" evidence="6">
    <location>
        <begin position="26"/>
        <end position="943"/>
    </location>
</feature>
<evidence type="ECO:0000256" key="5">
    <source>
        <dbReference type="ARBA" id="ARBA00023049"/>
    </source>
</evidence>
<dbReference type="SUPFAM" id="SSF63411">
    <property type="entry name" value="LuxS/MPP-like metallohydrolase"/>
    <property type="match status" value="4"/>
</dbReference>
<feature type="domain" description="Peptidase M16 C-terminal" evidence="8">
    <location>
        <begin position="215"/>
        <end position="397"/>
    </location>
</feature>
<keyword evidence="4" id="KW-0862">Zinc</keyword>
<dbReference type="GO" id="GO:0006508">
    <property type="term" value="P:proteolysis"/>
    <property type="evidence" value="ECO:0007669"/>
    <property type="project" value="UniProtKB-KW"/>
</dbReference>
<accession>A0A843SBR4</accession>
<comment type="similarity">
    <text evidence="1">Belongs to the peptidase M16 family.</text>
</comment>
<keyword evidence="2" id="KW-0645">Protease</keyword>
<dbReference type="PANTHER" id="PTHR43690">
    <property type="entry name" value="NARDILYSIN"/>
    <property type="match status" value="1"/>
</dbReference>
<dbReference type="EMBL" id="WHUF01000002">
    <property type="protein sequence ID" value="MQA19544.1"/>
    <property type="molecule type" value="Genomic_DNA"/>
</dbReference>
<evidence type="ECO:0000256" key="6">
    <source>
        <dbReference type="SAM" id="SignalP"/>
    </source>
</evidence>
<keyword evidence="5" id="KW-0482">Metalloprotease</keyword>
<dbReference type="InterPro" id="IPR011249">
    <property type="entry name" value="Metalloenz_LuxS/M16"/>
</dbReference>
<gene>
    <name evidence="9" type="ORF">GEV01_08450</name>
</gene>
<dbReference type="InterPro" id="IPR050626">
    <property type="entry name" value="Peptidase_M16"/>
</dbReference>
<dbReference type="Proteomes" id="UP000444318">
    <property type="component" value="Unassembled WGS sequence"/>
</dbReference>
<keyword evidence="6" id="KW-0732">Signal</keyword>
<dbReference type="Gene3D" id="3.30.830.10">
    <property type="entry name" value="Metalloenzyme, LuxS/M16 peptidase-like"/>
    <property type="match status" value="4"/>
</dbReference>
<comment type="caution">
    <text evidence="9">The sequence shown here is derived from an EMBL/GenBank/DDBJ whole genome shotgun (WGS) entry which is preliminary data.</text>
</comment>
<protein>
    <submittedName>
        <fullName evidence="9">Insulinase family protein</fullName>
    </submittedName>
</protein>
<feature type="signal peptide" evidence="6">
    <location>
        <begin position="1"/>
        <end position="25"/>
    </location>
</feature>
<dbReference type="InterPro" id="IPR007863">
    <property type="entry name" value="Peptidase_M16_C"/>
</dbReference>
<evidence type="ECO:0000259" key="8">
    <source>
        <dbReference type="Pfam" id="PF05193"/>
    </source>
</evidence>